<protein>
    <submittedName>
        <fullName evidence="2">Uncharacterized protein</fullName>
    </submittedName>
</protein>
<evidence type="ECO:0000256" key="1">
    <source>
        <dbReference type="SAM" id="MobiDB-lite"/>
    </source>
</evidence>
<accession>A0A5B7DWA6</accession>
<reference evidence="2 3" key="1">
    <citation type="submission" date="2019-05" db="EMBL/GenBank/DDBJ databases">
        <title>Another draft genome of Portunus trituberculatus and its Hox gene families provides insights of decapod evolution.</title>
        <authorList>
            <person name="Jeong J.-H."/>
            <person name="Song I."/>
            <person name="Kim S."/>
            <person name="Choi T."/>
            <person name="Kim D."/>
            <person name="Ryu S."/>
            <person name="Kim W."/>
        </authorList>
    </citation>
    <scope>NUCLEOTIDE SEQUENCE [LARGE SCALE GENOMIC DNA]</scope>
    <source>
        <tissue evidence="2">Muscle</tissue>
    </source>
</reference>
<dbReference type="AlphaFoldDB" id="A0A5B7DWA6"/>
<name>A0A5B7DWA6_PORTR</name>
<keyword evidence="3" id="KW-1185">Reference proteome</keyword>
<dbReference type="EMBL" id="VSRR010001443">
    <property type="protein sequence ID" value="MPC25293.1"/>
    <property type="molecule type" value="Genomic_DNA"/>
</dbReference>
<feature type="compositionally biased region" description="Basic residues" evidence="1">
    <location>
        <begin position="72"/>
        <end position="82"/>
    </location>
</feature>
<evidence type="ECO:0000313" key="3">
    <source>
        <dbReference type="Proteomes" id="UP000324222"/>
    </source>
</evidence>
<comment type="caution">
    <text evidence="2">The sequence shown here is derived from an EMBL/GenBank/DDBJ whole genome shotgun (WGS) entry which is preliminary data.</text>
</comment>
<dbReference type="Proteomes" id="UP000324222">
    <property type="component" value="Unassembled WGS sequence"/>
</dbReference>
<feature type="region of interest" description="Disordered" evidence="1">
    <location>
        <begin position="57"/>
        <end position="82"/>
    </location>
</feature>
<evidence type="ECO:0000313" key="2">
    <source>
        <dbReference type="EMBL" id="MPC25293.1"/>
    </source>
</evidence>
<proteinExistence type="predicted"/>
<organism evidence="2 3">
    <name type="scientific">Portunus trituberculatus</name>
    <name type="common">Swimming crab</name>
    <name type="synonym">Neptunus trituberculatus</name>
    <dbReference type="NCBI Taxonomy" id="210409"/>
    <lineage>
        <taxon>Eukaryota</taxon>
        <taxon>Metazoa</taxon>
        <taxon>Ecdysozoa</taxon>
        <taxon>Arthropoda</taxon>
        <taxon>Crustacea</taxon>
        <taxon>Multicrustacea</taxon>
        <taxon>Malacostraca</taxon>
        <taxon>Eumalacostraca</taxon>
        <taxon>Eucarida</taxon>
        <taxon>Decapoda</taxon>
        <taxon>Pleocyemata</taxon>
        <taxon>Brachyura</taxon>
        <taxon>Eubrachyura</taxon>
        <taxon>Portunoidea</taxon>
        <taxon>Portunidae</taxon>
        <taxon>Portuninae</taxon>
        <taxon>Portunus</taxon>
    </lineage>
</organism>
<gene>
    <name evidence="2" type="ORF">E2C01_018399</name>
</gene>
<sequence length="82" mass="8961">MLCLTHKDIEEPVSLRTLIRYVEEPSLTSPKLKKGVYMRSGMASPVTANITPGTVVSTSASISPPSVDTTLRKVKTRAPTRY</sequence>
<feature type="compositionally biased region" description="Polar residues" evidence="1">
    <location>
        <begin position="57"/>
        <end position="69"/>
    </location>
</feature>